<dbReference type="Proteomes" id="UP000094527">
    <property type="component" value="Unassembled WGS sequence"/>
</dbReference>
<reference evidence="1 3" key="2">
    <citation type="journal article" date="2016" name="Genome Biol. Evol.">
        <title>Gene Family Evolution Reflects Adaptation to Soil Environmental Stressors in the Genome of the Collembolan Orchesella cincta.</title>
        <authorList>
            <person name="Faddeeva-Vakhrusheva A."/>
            <person name="Derks M.F."/>
            <person name="Anvar S.Y."/>
            <person name="Agamennone V."/>
            <person name="Suring W."/>
            <person name="Smit S."/>
            <person name="van Straalen N.M."/>
            <person name="Roelofs D."/>
        </authorList>
    </citation>
    <scope>NUCLEOTIDE SEQUENCE [LARGE SCALE GENOMIC DNA]</scope>
    <source>
        <tissue evidence="1">Mixed pool</tissue>
    </source>
</reference>
<proteinExistence type="predicted"/>
<organism evidence="1 3">
    <name type="scientific">Orchesella cincta</name>
    <name type="common">Springtail</name>
    <name type="synonym">Podura cincta</name>
    <dbReference type="NCBI Taxonomy" id="48709"/>
    <lineage>
        <taxon>Eukaryota</taxon>
        <taxon>Metazoa</taxon>
        <taxon>Ecdysozoa</taxon>
        <taxon>Arthropoda</taxon>
        <taxon>Hexapoda</taxon>
        <taxon>Collembola</taxon>
        <taxon>Entomobryomorpha</taxon>
        <taxon>Entomobryoidea</taxon>
        <taxon>Orchesellidae</taxon>
        <taxon>Orchesellinae</taxon>
        <taxon>Orchesella</taxon>
    </lineage>
</organism>
<keyword evidence="3" id="KW-1185">Reference proteome</keyword>
<name>A0A1D2M0S2_ORCCI</name>
<evidence type="ECO:0000313" key="1">
    <source>
        <dbReference type="EMBL" id="ODM86554.1"/>
    </source>
</evidence>
<protein>
    <submittedName>
        <fullName evidence="1">Uncharacterized protein</fullName>
    </submittedName>
</protein>
<reference evidence="1" key="1">
    <citation type="submission" date="2015-10" db="EMBL/GenBank/DDBJ databases">
        <authorList>
            <person name="Gilbert D.G."/>
        </authorList>
    </citation>
    <scope>NUCLEOTIDE SEQUENCE</scope>
    <source>
        <tissue evidence="1">Mixed pool</tissue>
    </source>
</reference>
<dbReference type="AlphaFoldDB" id="A0A1D2M0S2"/>
<evidence type="ECO:0000313" key="3">
    <source>
        <dbReference type="Proteomes" id="UP000094527"/>
    </source>
</evidence>
<accession>A0A1D2M0S2</accession>
<sequence length="30" mass="3301">MQLMAAVAGPVTYFVEVEENLAVVHVLQEL</sequence>
<gene>
    <name evidence="2" type="ORF">Ocin01_20067</name>
    <name evidence="1" type="ORF">Ocin01_20128</name>
</gene>
<evidence type="ECO:0000313" key="2">
    <source>
        <dbReference type="EMBL" id="ODM86615.1"/>
    </source>
</evidence>
<comment type="caution">
    <text evidence="1">The sequence shown here is derived from an EMBL/GenBank/DDBJ whole genome shotgun (WGS) entry which is preliminary data.</text>
</comment>
<dbReference type="EMBL" id="LJIJ01008298">
    <property type="protein sequence ID" value="ODM86554.1"/>
    <property type="molecule type" value="Genomic_DNA"/>
</dbReference>
<dbReference type="EMBL" id="LJIJ01008004">
    <property type="protein sequence ID" value="ODM86615.1"/>
    <property type="molecule type" value="Genomic_DNA"/>
</dbReference>